<feature type="domain" description="RING-type" evidence="2">
    <location>
        <begin position="204"/>
        <end position="247"/>
    </location>
</feature>
<keyword evidence="4" id="KW-1185">Reference proteome</keyword>
<dbReference type="Proteomes" id="UP000014978">
    <property type="component" value="Unassembled WGS sequence"/>
</dbReference>
<dbReference type="OrthoDB" id="8062037at2759"/>
<evidence type="ECO:0000256" key="1">
    <source>
        <dbReference type="PROSITE-ProRule" id="PRU00175"/>
    </source>
</evidence>
<dbReference type="PROSITE" id="PS50089">
    <property type="entry name" value="ZF_RING_2"/>
    <property type="match status" value="1"/>
</dbReference>
<dbReference type="GO" id="GO:0008270">
    <property type="term" value="F:zinc ion binding"/>
    <property type="evidence" value="ECO:0007669"/>
    <property type="project" value="UniProtKB-KW"/>
</dbReference>
<dbReference type="EMBL" id="ATCN01000230">
    <property type="protein sequence ID" value="EPR79486.1"/>
    <property type="molecule type" value="Genomic_DNA"/>
</dbReference>
<protein>
    <recommendedName>
        <fullName evidence="2">RING-type domain-containing protein</fullName>
    </recommendedName>
</protein>
<dbReference type="AlphaFoldDB" id="S7W9D3"/>
<dbReference type="InterPro" id="IPR001841">
    <property type="entry name" value="Znf_RING"/>
</dbReference>
<sequence>MFGFILILPCILSSQFHYMVYRGFIHNDALRDDAPTDYAQHRQCVLQNTDQTSRFTSHIDRNLIKADEKIRVIENSESRALNLACLYIGALFEAKEFITTHITKALIPYIKETYLNQMYEKFIVLSEKVLENIEEMHSLEQYDLDIDYPIEENVTKITAHFNQPKLDFKVVLLYSFITLSKDAEMHRKIHLEKEEEVHHVEKNCALCKKNILPDDYVFSLLCRHQLHIECFKDEIYKKDVTKCFTCNENFWEKV</sequence>
<dbReference type="HOGENOM" id="CLU_950519_0_0_1"/>
<name>S7W9D3_SPRLO</name>
<evidence type="ECO:0000313" key="4">
    <source>
        <dbReference type="Proteomes" id="UP000014978"/>
    </source>
</evidence>
<dbReference type="SUPFAM" id="SSF57850">
    <property type="entry name" value="RING/U-box"/>
    <property type="match status" value="1"/>
</dbReference>
<keyword evidence="1" id="KW-0863">Zinc-finger</keyword>
<evidence type="ECO:0000259" key="2">
    <source>
        <dbReference type="PROSITE" id="PS50089"/>
    </source>
</evidence>
<evidence type="ECO:0000313" key="3">
    <source>
        <dbReference type="EMBL" id="EPR79486.1"/>
    </source>
</evidence>
<organism evidence="3 4">
    <name type="scientific">Spraguea lophii (strain 42_110)</name>
    <name type="common">Microsporidian parasite</name>
    <dbReference type="NCBI Taxonomy" id="1358809"/>
    <lineage>
        <taxon>Eukaryota</taxon>
        <taxon>Fungi</taxon>
        <taxon>Fungi incertae sedis</taxon>
        <taxon>Microsporidia</taxon>
        <taxon>Spragueidae</taxon>
        <taxon>Spraguea</taxon>
    </lineage>
</organism>
<keyword evidence="1" id="KW-0479">Metal-binding</keyword>
<comment type="caution">
    <text evidence="3">The sequence shown here is derived from an EMBL/GenBank/DDBJ whole genome shotgun (WGS) entry which is preliminary data.</text>
</comment>
<accession>S7W9D3</accession>
<reference evidence="4" key="1">
    <citation type="journal article" date="2013" name="PLoS Genet.">
        <title>The genome of Spraguea lophii and the basis of host-microsporidian interactions.</title>
        <authorList>
            <person name="Campbell S.E."/>
            <person name="Williams T.A."/>
            <person name="Yousuf A."/>
            <person name="Soanes D.M."/>
            <person name="Paszkiewicz K.H."/>
            <person name="Williams B.A.P."/>
        </authorList>
    </citation>
    <scope>NUCLEOTIDE SEQUENCE [LARGE SCALE GENOMIC DNA]</scope>
    <source>
        <strain evidence="4">42_110</strain>
    </source>
</reference>
<dbReference type="InParanoid" id="S7W9D3"/>
<proteinExistence type="predicted"/>
<dbReference type="VEuPathDB" id="MicrosporidiaDB:SLOPH_780"/>
<keyword evidence="1" id="KW-0862">Zinc</keyword>
<gene>
    <name evidence="3" type="ORF">SLOPH_780</name>
</gene>